<comment type="caution">
    <text evidence="2">The sequence shown here is derived from an EMBL/GenBank/DDBJ whole genome shotgun (WGS) entry which is preliminary data.</text>
</comment>
<dbReference type="RefSeq" id="WP_146782873.1">
    <property type="nucleotide sequence ID" value="NZ_VOLT01000001.1"/>
</dbReference>
<evidence type="ECO:0000256" key="1">
    <source>
        <dbReference type="SAM" id="Phobius"/>
    </source>
</evidence>
<organism evidence="2 3">
    <name type="scientific">Colwellia demingiae</name>
    <dbReference type="NCBI Taxonomy" id="89401"/>
    <lineage>
        <taxon>Bacteria</taxon>
        <taxon>Pseudomonadati</taxon>
        <taxon>Pseudomonadota</taxon>
        <taxon>Gammaproteobacteria</taxon>
        <taxon>Alteromonadales</taxon>
        <taxon>Colwelliaceae</taxon>
        <taxon>Colwellia</taxon>
    </lineage>
</organism>
<sequence length="346" mass="38936">MSNGVVVERDEDQNDFKITLPCKPDEFAEFISSLISKGQTLERSFDCLFELRVEDLRQFYILLGQRGLQNSGEIISFHAQMFFSGGGHVSLNSPEEFFSFNELKKSTTRNISLEFVFLIQFPNKKNPEKQTVAISISPGVQKGDESIYSYRTPAPESKISISISHTERTWANDIVNLFEDFLGNHTIQSPKLVRVWNKLSGYITGVAGFLCFGVGLLGIIFGYNFWQEGQVDSISKILEIQDKDEFIRSALNQLISGSDSTSLIYFIVGSLFYVVLLGFVSGMLSDRLGRSAVIQSRSWMLATSADIQKHGQSSVSPFRYLLLFKELFIGIFVGLIANTIFSLIWI</sequence>
<feature type="transmembrane region" description="Helical" evidence="1">
    <location>
        <begin position="199"/>
        <end position="226"/>
    </location>
</feature>
<keyword evidence="1" id="KW-0472">Membrane</keyword>
<feature type="transmembrane region" description="Helical" evidence="1">
    <location>
        <begin position="263"/>
        <end position="284"/>
    </location>
</feature>
<dbReference type="Proteomes" id="UP000321822">
    <property type="component" value="Unassembled WGS sequence"/>
</dbReference>
<evidence type="ECO:0000313" key="2">
    <source>
        <dbReference type="EMBL" id="TWX72051.1"/>
    </source>
</evidence>
<dbReference type="AlphaFoldDB" id="A0A5C6QTW6"/>
<name>A0A5C6QTW6_9GAMM</name>
<accession>A0A5C6QTW6</accession>
<proteinExistence type="predicted"/>
<evidence type="ECO:0000313" key="3">
    <source>
        <dbReference type="Proteomes" id="UP000321822"/>
    </source>
</evidence>
<keyword evidence="1" id="KW-1133">Transmembrane helix</keyword>
<protein>
    <submittedName>
        <fullName evidence="2">Uncharacterized protein</fullName>
    </submittedName>
</protein>
<gene>
    <name evidence="2" type="ORF">ESZ36_02125</name>
</gene>
<keyword evidence="3" id="KW-1185">Reference proteome</keyword>
<feature type="transmembrane region" description="Helical" evidence="1">
    <location>
        <begin position="327"/>
        <end position="345"/>
    </location>
</feature>
<keyword evidence="1" id="KW-0812">Transmembrane</keyword>
<dbReference type="EMBL" id="VOLT01000001">
    <property type="protein sequence ID" value="TWX72051.1"/>
    <property type="molecule type" value="Genomic_DNA"/>
</dbReference>
<dbReference type="OrthoDB" id="7069095at2"/>
<reference evidence="2 3" key="1">
    <citation type="submission" date="2019-07" db="EMBL/GenBank/DDBJ databases">
        <title>Genomes of sea-ice associated Colwellia species.</title>
        <authorList>
            <person name="Bowman J.P."/>
        </authorList>
    </citation>
    <scope>NUCLEOTIDE SEQUENCE [LARGE SCALE GENOMIC DNA]</scope>
    <source>
        <strain evidence="2 3">ACAM 459</strain>
    </source>
</reference>